<dbReference type="SUPFAM" id="SSF48173">
    <property type="entry name" value="Cryptochrome/photolyase FAD-binding domain"/>
    <property type="match status" value="1"/>
</dbReference>
<accession>A0AAV8UR62</accession>
<dbReference type="PANTHER" id="PTHR10211">
    <property type="entry name" value="DEOXYRIBODIPYRIMIDINE PHOTOLYASE"/>
    <property type="match status" value="1"/>
</dbReference>
<sequence>MDEVVKAAAGVSGTETARFKVLNDKEPRTTGEYVLWWPTECPRVQWNDTYELAKSIAVQADLPIICLYAIDLAFYSMGSIRHINFLLEGLVELKKSVESSNQSRLFLRFEPVGSGAALSVVGSEDLSFSGFGEKAYAVVTDAVYMPRSSKILASAAENLDCPLVSVESSVVIPIRKITTDGQVPDQSAFLESWMDICTDFVKPRKSVKLTRSVPSSMEKLDCGCVFGSRDREWYPGDWLQESDRLKEVLNENGVDSEVSAVTSAYRGGESGGRKLLGIFVTRKLDAYGYASENYGETKRGEYGSLLSPYLNFGFMSPSEVISRSMESGAKGHSLDTFLEKLALRDFAYVRSALEPNYGSYEAIKESERDAIEQIKAKDEDRTYPDEEWAHAQTHDNVWNGIQRELLLRGRNILNDRNIWCYKIIDIEKSSRNAFRLARKLNDKYMLDAIGPVGIFALLGCFESYAGYRMSIVGGGEG</sequence>
<dbReference type="Pfam" id="PF00875">
    <property type="entry name" value="DNA_photolyase"/>
    <property type="match status" value="1"/>
</dbReference>
<evidence type="ECO:0000259" key="1">
    <source>
        <dbReference type="PROSITE" id="PS51645"/>
    </source>
</evidence>
<name>A0AAV8UR62_9RHOD</name>
<evidence type="ECO:0000313" key="2">
    <source>
        <dbReference type="EMBL" id="KAJ8903592.1"/>
    </source>
</evidence>
<dbReference type="Gene3D" id="3.40.50.620">
    <property type="entry name" value="HUPs"/>
    <property type="match status" value="1"/>
</dbReference>
<dbReference type="InterPro" id="IPR036155">
    <property type="entry name" value="Crypto/Photolyase_N_sf"/>
</dbReference>
<dbReference type="EMBL" id="JAMWBK010000007">
    <property type="protein sequence ID" value="KAJ8903592.1"/>
    <property type="molecule type" value="Genomic_DNA"/>
</dbReference>
<dbReference type="GO" id="GO:0000719">
    <property type="term" value="P:photoreactive repair"/>
    <property type="evidence" value="ECO:0007669"/>
    <property type="project" value="TreeGrafter"/>
</dbReference>
<dbReference type="InterPro" id="IPR014729">
    <property type="entry name" value="Rossmann-like_a/b/a_fold"/>
</dbReference>
<gene>
    <name evidence="2" type="ORF">NDN08_004696</name>
</gene>
<organism evidence="2 3">
    <name type="scientific">Rhodosorus marinus</name>
    <dbReference type="NCBI Taxonomy" id="101924"/>
    <lineage>
        <taxon>Eukaryota</taxon>
        <taxon>Rhodophyta</taxon>
        <taxon>Stylonematophyceae</taxon>
        <taxon>Stylonematales</taxon>
        <taxon>Stylonemataceae</taxon>
        <taxon>Rhodosorus</taxon>
    </lineage>
</organism>
<dbReference type="GO" id="GO:0003904">
    <property type="term" value="F:deoxyribodipyrimidine photo-lyase activity"/>
    <property type="evidence" value="ECO:0007669"/>
    <property type="project" value="TreeGrafter"/>
</dbReference>
<dbReference type="Proteomes" id="UP001157974">
    <property type="component" value="Unassembled WGS sequence"/>
</dbReference>
<comment type="caution">
    <text evidence="2">The sequence shown here is derived from an EMBL/GenBank/DDBJ whole genome shotgun (WGS) entry which is preliminary data.</text>
</comment>
<dbReference type="InterPro" id="IPR036134">
    <property type="entry name" value="Crypto/Photolyase_FAD-like_sf"/>
</dbReference>
<dbReference type="InterPro" id="IPR052219">
    <property type="entry name" value="Photolyase_Class-2"/>
</dbReference>
<protein>
    <recommendedName>
        <fullName evidence="1">Photolyase/cryptochrome alpha/beta domain-containing protein</fullName>
    </recommendedName>
</protein>
<proteinExistence type="predicted"/>
<dbReference type="InterPro" id="IPR006050">
    <property type="entry name" value="DNA_photolyase_N"/>
</dbReference>
<dbReference type="Gene3D" id="1.10.579.10">
    <property type="entry name" value="DNA Cyclobutane Dipyrimidine Photolyase, subunit A, domain 3"/>
    <property type="match status" value="1"/>
</dbReference>
<reference evidence="2 3" key="1">
    <citation type="journal article" date="2023" name="Nat. Commun.">
        <title>Origin of minicircular mitochondrial genomes in red algae.</title>
        <authorList>
            <person name="Lee Y."/>
            <person name="Cho C.H."/>
            <person name="Lee Y.M."/>
            <person name="Park S.I."/>
            <person name="Yang J.H."/>
            <person name="West J.A."/>
            <person name="Bhattacharya D."/>
            <person name="Yoon H.S."/>
        </authorList>
    </citation>
    <scope>NUCLEOTIDE SEQUENCE [LARGE SCALE GENOMIC DNA]</scope>
    <source>
        <strain evidence="2 3">CCMP1338</strain>
        <tissue evidence="2">Whole cell</tissue>
    </source>
</reference>
<dbReference type="Gene3D" id="1.25.40.80">
    <property type="match status" value="1"/>
</dbReference>
<dbReference type="SUPFAM" id="SSF52425">
    <property type="entry name" value="Cryptochrome/photolyase, N-terminal domain"/>
    <property type="match status" value="1"/>
</dbReference>
<dbReference type="AlphaFoldDB" id="A0AAV8UR62"/>
<dbReference type="PANTHER" id="PTHR10211:SF0">
    <property type="entry name" value="DEOXYRIBODIPYRIMIDINE PHOTO-LYASE"/>
    <property type="match status" value="1"/>
</dbReference>
<keyword evidence="3" id="KW-1185">Reference proteome</keyword>
<feature type="domain" description="Photolyase/cryptochrome alpha/beta" evidence="1">
    <location>
        <begin position="32"/>
        <end position="174"/>
    </location>
</feature>
<dbReference type="PROSITE" id="PS51645">
    <property type="entry name" value="PHR_CRY_ALPHA_BETA"/>
    <property type="match status" value="1"/>
</dbReference>
<evidence type="ECO:0000313" key="3">
    <source>
        <dbReference type="Proteomes" id="UP001157974"/>
    </source>
</evidence>